<proteinExistence type="predicted"/>
<accession>A0A0N4XKG9</accession>
<sequence>MCSIDVRRSLRGVSTVTTHFDDGFSDLAGVPSASQPVPPTLNEIHQSGVGSVQRSGIASGAPLKHDVECAHPYFNVHAISKGGDARMMATRTG</sequence>
<name>A0A0N4XKG9_NIPBR</name>
<gene>
    <name evidence="1" type="ORF">NBR_LOCUS3022</name>
</gene>
<dbReference type="AlphaFoldDB" id="A0A0N4XKG9"/>
<keyword evidence="2" id="KW-1185">Reference proteome</keyword>
<evidence type="ECO:0000313" key="2">
    <source>
        <dbReference type="Proteomes" id="UP000271162"/>
    </source>
</evidence>
<protein>
    <submittedName>
        <fullName evidence="1 3">Uncharacterized protein</fullName>
    </submittedName>
</protein>
<reference evidence="3" key="1">
    <citation type="submission" date="2017-02" db="UniProtKB">
        <authorList>
            <consortium name="WormBaseParasite"/>
        </authorList>
    </citation>
    <scope>IDENTIFICATION</scope>
</reference>
<organism evidence="3">
    <name type="scientific">Nippostrongylus brasiliensis</name>
    <name type="common">Rat hookworm</name>
    <dbReference type="NCBI Taxonomy" id="27835"/>
    <lineage>
        <taxon>Eukaryota</taxon>
        <taxon>Metazoa</taxon>
        <taxon>Ecdysozoa</taxon>
        <taxon>Nematoda</taxon>
        <taxon>Chromadorea</taxon>
        <taxon>Rhabditida</taxon>
        <taxon>Rhabditina</taxon>
        <taxon>Rhabditomorpha</taxon>
        <taxon>Strongyloidea</taxon>
        <taxon>Heligmosomidae</taxon>
        <taxon>Nippostrongylus</taxon>
    </lineage>
</organism>
<reference evidence="1 2" key="2">
    <citation type="submission" date="2018-11" db="EMBL/GenBank/DDBJ databases">
        <authorList>
            <consortium name="Pathogen Informatics"/>
        </authorList>
    </citation>
    <scope>NUCLEOTIDE SEQUENCE [LARGE SCALE GENOMIC DNA]</scope>
</reference>
<evidence type="ECO:0000313" key="1">
    <source>
        <dbReference type="EMBL" id="VDL66611.1"/>
    </source>
</evidence>
<evidence type="ECO:0000313" key="3">
    <source>
        <dbReference type="WBParaSite" id="NBR_0000302101-mRNA-1"/>
    </source>
</evidence>
<dbReference type="Proteomes" id="UP000271162">
    <property type="component" value="Unassembled WGS sequence"/>
</dbReference>
<dbReference type="EMBL" id="UYSL01004069">
    <property type="protein sequence ID" value="VDL66611.1"/>
    <property type="molecule type" value="Genomic_DNA"/>
</dbReference>
<dbReference type="WBParaSite" id="NBR_0000302101-mRNA-1">
    <property type="protein sequence ID" value="NBR_0000302101-mRNA-1"/>
    <property type="gene ID" value="NBR_0000302101"/>
</dbReference>